<gene>
    <name evidence="1" type="ORF">CRE_11363</name>
</gene>
<reference evidence="1" key="1">
    <citation type="submission" date="2007-07" db="EMBL/GenBank/DDBJ databases">
        <title>PCAP assembly of the Caenorhabditis remanei genome.</title>
        <authorList>
            <consortium name="The Caenorhabditis remanei Sequencing Consortium"/>
            <person name="Wilson R.K."/>
        </authorList>
    </citation>
    <scope>NUCLEOTIDE SEQUENCE [LARGE SCALE GENOMIC DNA]</scope>
    <source>
        <strain evidence="1">PB4641</strain>
    </source>
</reference>
<dbReference type="Proteomes" id="UP000008281">
    <property type="component" value="Unassembled WGS sequence"/>
</dbReference>
<dbReference type="EMBL" id="DS268505">
    <property type="protein sequence ID" value="EFP13375.1"/>
    <property type="molecule type" value="Genomic_DNA"/>
</dbReference>
<dbReference type="InParanoid" id="E3N0J7"/>
<protein>
    <submittedName>
        <fullName evidence="1">Uncharacterized protein</fullName>
    </submittedName>
</protein>
<evidence type="ECO:0000313" key="2">
    <source>
        <dbReference type="Proteomes" id="UP000008281"/>
    </source>
</evidence>
<dbReference type="HOGENOM" id="CLU_2529611_0_0_1"/>
<proteinExistence type="predicted"/>
<sequence length="84" mass="9899">MESKNRTKKGFLKWFDLPTAEIKQMADVKSQFFYLTETEFHSFYPSQLAHCLKRRPFENTVLSALRWPSFEAVIANSCSLLTYK</sequence>
<dbReference type="AlphaFoldDB" id="E3N0J7"/>
<accession>E3N0J7</accession>
<name>E3N0J7_CAERE</name>
<keyword evidence="2" id="KW-1185">Reference proteome</keyword>
<organism evidence="2">
    <name type="scientific">Caenorhabditis remanei</name>
    <name type="common">Caenorhabditis vulgaris</name>
    <dbReference type="NCBI Taxonomy" id="31234"/>
    <lineage>
        <taxon>Eukaryota</taxon>
        <taxon>Metazoa</taxon>
        <taxon>Ecdysozoa</taxon>
        <taxon>Nematoda</taxon>
        <taxon>Chromadorea</taxon>
        <taxon>Rhabditida</taxon>
        <taxon>Rhabditina</taxon>
        <taxon>Rhabditomorpha</taxon>
        <taxon>Rhabditoidea</taxon>
        <taxon>Rhabditidae</taxon>
        <taxon>Peloderinae</taxon>
        <taxon>Caenorhabditis</taxon>
    </lineage>
</organism>
<evidence type="ECO:0000313" key="1">
    <source>
        <dbReference type="EMBL" id="EFP13375.1"/>
    </source>
</evidence>